<dbReference type="SMART" id="SM00861">
    <property type="entry name" value="Transket_pyr"/>
    <property type="match status" value="1"/>
</dbReference>
<dbReference type="Gene3D" id="3.40.50.920">
    <property type="match status" value="1"/>
</dbReference>
<evidence type="ECO:0000313" key="6">
    <source>
        <dbReference type="Proteomes" id="UP001180724"/>
    </source>
</evidence>
<name>A0ABU3AWP7_9ACTN</name>
<evidence type="ECO:0000256" key="3">
    <source>
        <dbReference type="ARBA" id="ARBA00023052"/>
    </source>
</evidence>
<dbReference type="SUPFAM" id="SSF52518">
    <property type="entry name" value="Thiamin diphosphate-binding fold (THDP-binding)"/>
    <property type="match status" value="1"/>
</dbReference>
<dbReference type="InterPro" id="IPR009014">
    <property type="entry name" value="Transketo_C/PFOR_II"/>
</dbReference>
<reference evidence="5" key="1">
    <citation type="submission" date="2024-05" db="EMBL/GenBank/DDBJ databases">
        <title>30 novel species of actinomycetes from the DSMZ collection.</title>
        <authorList>
            <person name="Nouioui I."/>
        </authorList>
    </citation>
    <scope>NUCLEOTIDE SEQUENCE</scope>
    <source>
        <strain evidence="5">DSM 40712</strain>
    </source>
</reference>
<dbReference type="EMBL" id="JAVRFH010000043">
    <property type="protein sequence ID" value="MDT0614618.1"/>
    <property type="molecule type" value="Genomic_DNA"/>
</dbReference>
<dbReference type="InterPro" id="IPR005475">
    <property type="entry name" value="Transketolase-like_Pyr-bd"/>
</dbReference>
<dbReference type="SUPFAM" id="SSF52922">
    <property type="entry name" value="TK C-terminal domain-like"/>
    <property type="match status" value="1"/>
</dbReference>
<evidence type="ECO:0000259" key="4">
    <source>
        <dbReference type="SMART" id="SM00861"/>
    </source>
</evidence>
<keyword evidence="3" id="KW-0786">Thiamine pyrophosphate</keyword>
<evidence type="ECO:0000256" key="2">
    <source>
        <dbReference type="ARBA" id="ARBA00023002"/>
    </source>
</evidence>
<protein>
    <submittedName>
        <fullName evidence="5">Transketolase C-terminal domain-containing protein</fullName>
    </submittedName>
</protein>
<dbReference type="Pfam" id="PF02779">
    <property type="entry name" value="Transket_pyr"/>
    <property type="match status" value="1"/>
</dbReference>
<keyword evidence="2" id="KW-0560">Oxidoreductase</keyword>
<keyword evidence="6" id="KW-1185">Reference proteome</keyword>
<dbReference type="RefSeq" id="WP_311579936.1">
    <property type="nucleotide sequence ID" value="NZ_JAVRFH010000043.1"/>
</dbReference>
<evidence type="ECO:0000256" key="1">
    <source>
        <dbReference type="ARBA" id="ARBA00001964"/>
    </source>
</evidence>
<dbReference type="InterPro" id="IPR033248">
    <property type="entry name" value="Transketolase_C"/>
</dbReference>
<dbReference type="Proteomes" id="UP001180724">
    <property type="component" value="Unassembled WGS sequence"/>
</dbReference>
<comment type="cofactor">
    <cofactor evidence="1">
        <name>thiamine diphosphate</name>
        <dbReference type="ChEBI" id="CHEBI:58937"/>
    </cofactor>
</comment>
<evidence type="ECO:0000313" key="5">
    <source>
        <dbReference type="EMBL" id="MDT0614618.1"/>
    </source>
</evidence>
<comment type="caution">
    <text evidence="5">The sequence shown here is derived from an EMBL/GenBank/DDBJ whole genome shotgun (WGS) entry which is preliminary data.</text>
</comment>
<feature type="domain" description="Transketolase-like pyrimidine-binding" evidence="4">
    <location>
        <begin position="16"/>
        <end position="192"/>
    </location>
</feature>
<dbReference type="InterPro" id="IPR029061">
    <property type="entry name" value="THDP-binding"/>
</dbReference>
<accession>A0ABU3AWP7</accession>
<dbReference type="PANTHER" id="PTHR43257:SF2">
    <property type="entry name" value="PYRUVATE DEHYDROGENASE E1 COMPONENT SUBUNIT BETA"/>
    <property type="match status" value="1"/>
</dbReference>
<dbReference type="PANTHER" id="PTHR43257">
    <property type="entry name" value="PYRUVATE DEHYDROGENASE E1 COMPONENT BETA SUBUNIT"/>
    <property type="match status" value="1"/>
</dbReference>
<dbReference type="Gene3D" id="3.40.50.970">
    <property type="match status" value="1"/>
</dbReference>
<organism evidence="5 6">
    <name type="scientific">Streptomyces lancefieldiae</name>
    <dbReference type="NCBI Taxonomy" id="3075520"/>
    <lineage>
        <taxon>Bacteria</taxon>
        <taxon>Bacillati</taxon>
        <taxon>Actinomycetota</taxon>
        <taxon>Actinomycetes</taxon>
        <taxon>Kitasatosporales</taxon>
        <taxon>Streptomycetaceae</taxon>
        <taxon>Streptomyces</taxon>
    </lineage>
</organism>
<gene>
    <name evidence="5" type="ORF">RM812_31075</name>
</gene>
<sequence length="357" mass="37929">MTVNRGMEREWDMRTLTYWQAVSEATVQCMQADERVLVVGEGVDDFRGTYGTTKEAFARFGPDRVVDVPNSENATAGLAVGAAVAGMRPLVVHTRADFMFLALDALVNLAAKWRYMYGGDKGGAPVVMRGVVGRGWGQGATHSQSPHATFGHYAGLHVATPATPADAKGLLITALTSDTPTILIENRSLYPLTGEVPEELTPVPLGAGRVARAGTDVTVVAASLMVYEAERAAEQLSAQGISVEVVDVRSIRPLDDTIICESVAKTGRLVVADTSWARYGFAAEVAAVVAERIPEALRSPVRRVTLPDCPAPVSWPLEEAFNPSATEIVKACLAACDTTRSGLPALETVTAGFQGPY</sequence>
<dbReference type="Pfam" id="PF02780">
    <property type="entry name" value="Transketolase_C"/>
    <property type="match status" value="1"/>
</dbReference>
<proteinExistence type="predicted"/>